<dbReference type="RefSeq" id="WP_075496618.1">
    <property type="nucleotide sequence ID" value="NZ_CAWRBC010000078.1"/>
</dbReference>
<feature type="transmembrane region" description="Helical" evidence="9">
    <location>
        <begin position="908"/>
        <end position="936"/>
    </location>
</feature>
<dbReference type="GO" id="GO:0005886">
    <property type="term" value="C:plasma membrane"/>
    <property type="evidence" value="ECO:0007669"/>
    <property type="project" value="UniProtKB-SubCell"/>
</dbReference>
<dbReference type="SUPFAM" id="SSF82689">
    <property type="entry name" value="Mechanosensitive channel protein MscS (YggB), C-terminal domain"/>
    <property type="match status" value="1"/>
</dbReference>
<evidence type="ECO:0000256" key="5">
    <source>
        <dbReference type="ARBA" id="ARBA00022729"/>
    </source>
</evidence>
<evidence type="ECO:0000313" key="16">
    <source>
        <dbReference type="Proteomes" id="UP000183794"/>
    </source>
</evidence>
<dbReference type="Pfam" id="PF21088">
    <property type="entry name" value="MS_channel_1st"/>
    <property type="match status" value="1"/>
</dbReference>
<evidence type="ECO:0000256" key="3">
    <source>
        <dbReference type="ARBA" id="ARBA00022475"/>
    </source>
</evidence>
<feature type="domain" description="Mechanosensitive ion channel MscS porin" evidence="12">
    <location>
        <begin position="35"/>
        <end position="268"/>
    </location>
</feature>
<evidence type="ECO:0000259" key="10">
    <source>
        <dbReference type="Pfam" id="PF00924"/>
    </source>
</evidence>
<feature type="transmembrane region" description="Helical" evidence="9">
    <location>
        <begin position="597"/>
        <end position="617"/>
    </location>
</feature>
<evidence type="ECO:0000256" key="1">
    <source>
        <dbReference type="ARBA" id="ARBA00004651"/>
    </source>
</evidence>
<feature type="domain" description="Mechanosensitive ion channel MscS C-terminal" evidence="13">
    <location>
        <begin position="998"/>
        <end position="1080"/>
    </location>
</feature>
<evidence type="ECO:0000256" key="8">
    <source>
        <dbReference type="SAM" id="Coils"/>
    </source>
</evidence>
<keyword evidence="6 9" id="KW-1133">Transmembrane helix</keyword>
<evidence type="ECO:0000259" key="14">
    <source>
        <dbReference type="Pfam" id="PF21088"/>
    </source>
</evidence>
<dbReference type="InterPro" id="IPR006685">
    <property type="entry name" value="MscS_channel_2nd"/>
</dbReference>
<keyword evidence="5" id="KW-0732">Signal</keyword>
<feature type="transmembrane region" description="Helical" evidence="9">
    <location>
        <begin position="875"/>
        <end position="896"/>
    </location>
</feature>
<keyword evidence="8" id="KW-0175">Coiled coil</keyword>
<feature type="transmembrane region" description="Helical" evidence="9">
    <location>
        <begin position="527"/>
        <end position="550"/>
    </location>
</feature>
<dbReference type="InterPro" id="IPR011014">
    <property type="entry name" value="MscS_channel_TM-2"/>
</dbReference>
<sequence>MMTKNYVILLILFSLFFTPVYAQLSYGEAQLNNTISQLEELEPTPSVKLQLKYYQQALKDLIEDTDARQTAVSYQKIIDDYPVTSQTLKAKIADYISAKFADPSDWSLNKVDQAIAKQNSNLTDLKQQQQARSSELTTIGIRISSFQTDIERLRSKLTNTQKESDKLISTGNGSLNSEQEALRISLQIKESSLSTKIQMLELEQLSASNRSELAQLNRRLIRREQKDVSKYLTILTDLRNSILRKETEDAIARSKQINDSSLISSPFLQLQLEINQELSKELATVSAKNEIIQRKQQAVTQQVDALTTTLTNFNEQVEWLKISSAFGENLRAQVSSLPSEPPLEKLENEIVESRLARFRYKKMQTQLDSLPLATKTLTPAEHESLLRFIELRRLLLSQLISSLDNHIYEQTKLKVSYSKMNSTLVQIKQQADEHLFWVPSSPFINTQTISELLASMLWIASIDNSITIPQAILSVPLATLSLALLFILGLTYLHAPLNKYFTKHIAETYPKVGKVTKDKFSYTLRNLAYSFADALILPLSLLIITELLISAWEFPFAVNIGHALQDSLFLLVIYLFMRNLTRHKGLLQIHLKIDKELIAKIWGYYQVLFFISWPSYIIQVLCYQYPEQAYDGSLGRLAFIITCCALTQFYYRLYREKLPLTYKKKNNGKPHIVHHTIWTVFIMAPIASAIIALMGYLYTAQVLLKQMESSLFMGVFFLLTYYLIRRGMHLQKRRLAFERAKAKRIDIIAQRAKEVEKGEQNTSQESHFDIEEPEIDLDQISAQSLGLLRTLLTLLFVALNALFWSEIQSAFTFLDTITLWDAANTLNGVEYIDPITLKSCLLAITIFALTLVLVRNLSGALELLILQHLDLSPGTGFAITTLAKYMTISIGFVVGFNFLGVDWAKTQWLVAALTVGLGFGLQEIFANFVSGLIILFEKPIRIGDTVTIRQLTGSISKIQTRATTIVDWDRKEIIVPNKAFITEQFINWSLSDSITRVIINIGVEFNSDIELVTKLLLGCAEENSLSLDNPGPEVFFIEFGQHSLCFEVRCYVAEMGHRLTMTHALNTRISQVFKEHNIRIALHQLDLNVKHGIKVSDSGHVMSMKKGSLR</sequence>
<evidence type="ECO:0000256" key="2">
    <source>
        <dbReference type="ARBA" id="ARBA00008017"/>
    </source>
</evidence>
<protein>
    <submittedName>
        <fullName evidence="15">Hypothetical membrane protein</fullName>
    </submittedName>
</protein>
<dbReference type="PANTHER" id="PTHR30347:SF9">
    <property type="entry name" value="MINICONDUCTANCE MECHANOSENSITIVE CHANNEL MSCM"/>
    <property type="match status" value="1"/>
</dbReference>
<dbReference type="Pfam" id="PF21082">
    <property type="entry name" value="MS_channel_3rd"/>
    <property type="match status" value="1"/>
</dbReference>
<dbReference type="Pfam" id="PF12795">
    <property type="entry name" value="MscS_porin"/>
    <property type="match status" value="1"/>
</dbReference>
<feature type="transmembrane region" description="Helical" evidence="9">
    <location>
        <begin position="556"/>
        <end position="576"/>
    </location>
</feature>
<feature type="transmembrane region" description="Helical" evidence="9">
    <location>
        <begin position="675"/>
        <end position="698"/>
    </location>
</feature>
<evidence type="ECO:0000256" key="9">
    <source>
        <dbReference type="SAM" id="Phobius"/>
    </source>
</evidence>
<keyword evidence="3" id="KW-1003">Cell membrane</keyword>
<evidence type="ECO:0000313" key="15">
    <source>
        <dbReference type="EMBL" id="SGY81912.1"/>
    </source>
</evidence>
<feature type="coiled-coil region" evidence="8">
    <location>
        <begin position="108"/>
        <end position="170"/>
    </location>
</feature>
<dbReference type="FunFam" id="1.10.287.1260:FF:000002">
    <property type="entry name" value="Potassium efflux system KefA"/>
    <property type="match status" value="1"/>
</dbReference>
<reference evidence="15 16" key="1">
    <citation type="submission" date="2016-11" db="EMBL/GenBank/DDBJ databases">
        <authorList>
            <person name="Jaros S."/>
            <person name="Januszkiewicz K."/>
            <person name="Wedrychowicz H."/>
        </authorList>
    </citation>
    <scope>NUCLEOTIDE SEQUENCE [LARGE SCALE GENOMIC DNA]</scope>
    <source>
        <strain evidence="15">NVI 5450</strain>
    </source>
</reference>
<evidence type="ECO:0000259" key="13">
    <source>
        <dbReference type="Pfam" id="PF21082"/>
    </source>
</evidence>
<keyword evidence="4 9" id="KW-0812">Transmembrane</keyword>
<dbReference type="SUPFAM" id="SSF50182">
    <property type="entry name" value="Sm-like ribonucleoproteins"/>
    <property type="match status" value="1"/>
</dbReference>
<dbReference type="SUPFAM" id="SSF82861">
    <property type="entry name" value="Mechanosensitive channel protein MscS (YggB), transmembrane region"/>
    <property type="match status" value="1"/>
</dbReference>
<dbReference type="AlphaFoldDB" id="A0A1K9YJT8"/>
<dbReference type="Gene3D" id="3.30.70.100">
    <property type="match status" value="1"/>
</dbReference>
<dbReference type="InterPro" id="IPR049142">
    <property type="entry name" value="MS_channel_1st"/>
</dbReference>
<feature type="domain" description="Mechanosensitive ion channel inner membrane" evidence="11">
    <location>
        <begin position="482"/>
        <end position="820"/>
    </location>
</feature>
<dbReference type="InterPro" id="IPR025692">
    <property type="entry name" value="MscS_IM_dom1"/>
</dbReference>
<dbReference type="Pfam" id="PF12794">
    <property type="entry name" value="MscS_TM"/>
    <property type="match status" value="1"/>
</dbReference>
<dbReference type="OrthoDB" id="9799209at2"/>
<dbReference type="PANTHER" id="PTHR30347">
    <property type="entry name" value="POTASSIUM CHANNEL RELATED"/>
    <property type="match status" value="1"/>
</dbReference>
<feature type="transmembrane region" description="Helical" evidence="9">
    <location>
        <begin position="704"/>
        <end position="724"/>
    </location>
</feature>
<dbReference type="InterPro" id="IPR010920">
    <property type="entry name" value="LSM_dom_sf"/>
</dbReference>
<keyword evidence="7 9" id="KW-0472">Membrane</keyword>
<feature type="domain" description="Mechanosensitive ion channel transmembrane helices 2/3" evidence="14">
    <location>
        <begin position="882"/>
        <end position="922"/>
    </location>
</feature>
<evidence type="ECO:0000256" key="6">
    <source>
        <dbReference type="ARBA" id="ARBA00022989"/>
    </source>
</evidence>
<name>A0A1K9YJT8_9GAMM</name>
<dbReference type="InterPro" id="IPR011066">
    <property type="entry name" value="MscS_channel_C_sf"/>
</dbReference>
<evidence type="ECO:0000259" key="11">
    <source>
        <dbReference type="Pfam" id="PF12794"/>
    </source>
</evidence>
<proteinExistence type="inferred from homology"/>
<feature type="domain" description="Mechanosensitive ion channel MscS" evidence="10">
    <location>
        <begin position="924"/>
        <end position="989"/>
    </location>
</feature>
<dbReference type="Pfam" id="PF00924">
    <property type="entry name" value="MS_channel_2nd"/>
    <property type="match status" value="1"/>
</dbReference>
<dbReference type="InterPro" id="IPR023408">
    <property type="entry name" value="MscS_beta-dom_sf"/>
</dbReference>
<dbReference type="InterPro" id="IPR049278">
    <property type="entry name" value="MS_channel_C"/>
</dbReference>
<dbReference type="Gene3D" id="2.30.30.60">
    <property type="match status" value="1"/>
</dbReference>
<feature type="transmembrane region" description="Helical" evidence="9">
    <location>
        <begin position="786"/>
        <end position="804"/>
    </location>
</feature>
<comment type="subcellular location">
    <subcellularLocation>
        <location evidence="1">Cell membrane</location>
        <topology evidence="1">Multi-pass membrane protein</topology>
    </subcellularLocation>
</comment>
<organism evidence="15 16">
    <name type="scientific">Moritella viscosa</name>
    <dbReference type="NCBI Taxonomy" id="80854"/>
    <lineage>
        <taxon>Bacteria</taxon>
        <taxon>Pseudomonadati</taxon>
        <taxon>Pseudomonadota</taxon>
        <taxon>Gammaproteobacteria</taxon>
        <taxon>Alteromonadales</taxon>
        <taxon>Moritellaceae</taxon>
        <taxon>Moritella</taxon>
    </lineage>
</organism>
<dbReference type="NCBIfam" id="NF008180">
    <property type="entry name" value="PRK10929.1"/>
    <property type="match status" value="1"/>
</dbReference>
<comment type="similarity">
    <text evidence="2">Belongs to the MscS (TC 1.A.23) family.</text>
</comment>
<feature type="transmembrane region" description="Helical" evidence="9">
    <location>
        <begin position="637"/>
        <end position="654"/>
    </location>
</feature>
<evidence type="ECO:0000256" key="7">
    <source>
        <dbReference type="ARBA" id="ARBA00023136"/>
    </source>
</evidence>
<dbReference type="GO" id="GO:0008381">
    <property type="term" value="F:mechanosensitive monoatomic ion channel activity"/>
    <property type="evidence" value="ECO:0007669"/>
    <property type="project" value="UniProtKB-ARBA"/>
</dbReference>
<dbReference type="Gene3D" id="1.10.287.1260">
    <property type="match status" value="1"/>
</dbReference>
<accession>A0A1K9YJT8</accession>
<evidence type="ECO:0000259" key="12">
    <source>
        <dbReference type="Pfam" id="PF12795"/>
    </source>
</evidence>
<dbReference type="EMBL" id="FPLD01000004">
    <property type="protein sequence ID" value="SGY81912.1"/>
    <property type="molecule type" value="Genomic_DNA"/>
</dbReference>
<dbReference type="InterPro" id="IPR024393">
    <property type="entry name" value="MscS_porin"/>
</dbReference>
<feature type="transmembrane region" description="Helical" evidence="9">
    <location>
        <begin position="471"/>
        <end position="493"/>
    </location>
</feature>
<gene>
    <name evidence="15" type="ORF">NVI5450_0087</name>
</gene>
<dbReference type="Proteomes" id="UP000183794">
    <property type="component" value="Unassembled WGS sequence"/>
</dbReference>
<dbReference type="InterPro" id="IPR052702">
    <property type="entry name" value="MscS-like_channel"/>
</dbReference>
<evidence type="ECO:0000256" key="4">
    <source>
        <dbReference type="ARBA" id="ARBA00022692"/>
    </source>
</evidence>